<keyword evidence="2" id="KW-0805">Transcription regulation</keyword>
<feature type="domain" description="HTH tetR-type" evidence="6">
    <location>
        <begin position="14"/>
        <end position="74"/>
    </location>
</feature>
<dbReference type="PANTHER" id="PTHR30055:SF226">
    <property type="entry name" value="HTH-TYPE TRANSCRIPTIONAL REGULATOR PKSA"/>
    <property type="match status" value="1"/>
</dbReference>
<dbReference type="InterPro" id="IPR050109">
    <property type="entry name" value="HTH-type_TetR-like_transc_reg"/>
</dbReference>
<dbReference type="EMBL" id="PZKC01000009">
    <property type="protein sequence ID" value="PTD95991.1"/>
    <property type="molecule type" value="Genomic_DNA"/>
</dbReference>
<dbReference type="InterPro" id="IPR036271">
    <property type="entry name" value="Tet_transcr_reg_TetR-rel_C_sf"/>
</dbReference>
<evidence type="ECO:0000313" key="8">
    <source>
        <dbReference type="Proteomes" id="UP000241193"/>
    </source>
</evidence>
<organism evidence="7 8">
    <name type="scientific">Pseudothauera lacus</name>
    <dbReference type="NCBI Taxonomy" id="2136175"/>
    <lineage>
        <taxon>Bacteria</taxon>
        <taxon>Pseudomonadati</taxon>
        <taxon>Pseudomonadota</taxon>
        <taxon>Betaproteobacteria</taxon>
        <taxon>Rhodocyclales</taxon>
        <taxon>Zoogloeaceae</taxon>
        <taxon>Pseudothauera</taxon>
    </lineage>
</organism>
<name>A0A2T4IDZ0_9RHOO</name>
<accession>A0A2T4IDZ0</accession>
<keyword evidence="1" id="KW-0678">Repressor</keyword>
<evidence type="ECO:0000256" key="2">
    <source>
        <dbReference type="ARBA" id="ARBA00023015"/>
    </source>
</evidence>
<evidence type="ECO:0000259" key="6">
    <source>
        <dbReference type="PROSITE" id="PS50977"/>
    </source>
</evidence>
<dbReference type="GO" id="GO:0000976">
    <property type="term" value="F:transcription cis-regulatory region binding"/>
    <property type="evidence" value="ECO:0007669"/>
    <property type="project" value="TreeGrafter"/>
</dbReference>
<dbReference type="InterPro" id="IPR001647">
    <property type="entry name" value="HTH_TetR"/>
</dbReference>
<dbReference type="InterPro" id="IPR039538">
    <property type="entry name" value="BetI_C"/>
</dbReference>
<reference evidence="7 8" key="2">
    <citation type="submission" date="2018-04" db="EMBL/GenBank/DDBJ databases">
        <title>Thauera lacus sp. nov., isolated from an saline lake in Inner Mongolia, China.</title>
        <authorList>
            <person name="Liang Q.-Y."/>
        </authorList>
    </citation>
    <scope>NUCLEOTIDE SEQUENCE [LARGE SCALE GENOMIC DNA]</scope>
    <source>
        <strain evidence="7 8">D20</strain>
    </source>
</reference>
<feature type="DNA-binding region" description="H-T-H motif" evidence="5">
    <location>
        <begin position="37"/>
        <end position="56"/>
    </location>
</feature>
<dbReference type="SUPFAM" id="SSF48498">
    <property type="entry name" value="Tetracyclin repressor-like, C-terminal domain"/>
    <property type="match status" value="1"/>
</dbReference>
<sequence length="211" mass="23057">MNAACNSPESSRSEARRAQILGAARDCFRRHGFHGASISQICRQAGMSAGHIYHYFDNKEAIIAAIVEQDLSRLLTMTAELRAAEDIEQTLAQCAAEGVHENLDPDTAALRLEIVAEGSRNPRVAEIVRDAERCCHDSMVVTVREMRRSLGLDTDEAWIEGLVEFFATLYDGLLVRSVRNPGEPSAALLALFSKVILDLVKTPSPLGPGKP</sequence>
<gene>
    <name evidence="7" type="ORF">C8261_11970</name>
</gene>
<dbReference type="Gene3D" id="1.10.357.10">
    <property type="entry name" value="Tetracycline Repressor, domain 2"/>
    <property type="match status" value="1"/>
</dbReference>
<dbReference type="SUPFAM" id="SSF46689">
    <property type="entry name" value="Homeodomain-like"/>
    <property type="match status" value="1"/>
</dbReference>
<dbReference type="RefSeq" id="WP_107493954.1">
    <property type="nucleotide sequence ID" value="NZ_PZKC01000009.1"/>
</dbReference>
<dbReference type="InterPro" id="IPR009057">
    <property type="entry name" value="Homeodomain-like_sf"/>
</dbReference>
<dbReference type="GO" id="GO:0003700">
    <property type="term" value="F:DNA-binding transcription factor activity"/>
    <property type="evidence" value="ECO:0007669"/>
    <property type="project" value="TreeGrafter"/>
</dbReference>
<dbReference type="Pfam" id="PF13977">
    <property type="entry name" value="TetR_C_6"/>
    <property type="match status" value="1"/>
</dbReference>
<proteinExistence type="predicted"/>
<evidence type="ECO:0000256" key="4">
    <source>
        <dbReference type="ARBA" id="ARBA00023163"/>
    </source>
</evidence>
<evidence type="ECO:0000256" key="3">
    <source>
        <dbReference type="ARBA" id="ARBA00023125"/>
    </source>
</evidence>
<evidence type="ECO:0000256" key="1">
    <source>
        <dbReference type="ARBA" id="ARBA00022491"/>
    </source>
</evidence>
<comment type="caution">
    <text evidence="7">The sequence shown here is derived from an EMBL/GenBank/DDBJ whole genome shotgun (WGS) entry which is preliminary data.</text>
</comment>
<reference evidence="7 8" key="1">
    <citation type="submission" date="2018-03" db="EMBL/GenBank/DDBJ databases">
        <authorList>
            <person name="Keele B.F."/>
        </authorList>
    </citation>
    <scope>NUCLEOTIDE SEQUENCE [LARGE SCALE GENOMIC DNA]</scope>
    <source>
        <strain evidence="7 8">D20</strain>
    </source>
</reference>
<dbReference type="PANTHER" id="PTHR30055">
    <property type="entry name" value="HTH-TYPE TRANSCRIPTIONAL REGULATOR RUTR"/>
    <property type="match status" value="1"/>
</dbReference>
<protein>
    <submittedName>
        <fullName evidence="7">TetR family transcriptional regulator</fullName>
    </submittedName>
</protein>
<dbReference type="Pfam" id="PF00440">
    <property type="entry name" value="TetR_N"/>
    <property type="match status" value="1"/>
</dbReference>
<keyword evidence="8" id="KW-1185">Reference proteome</keyword>
<dbReference type="Proteomes" id="UP000241193">
    <property type="component" value="Unassembled WGS sequence"/>
</dbReference>
<dbReference type="PRINTS" id="PR00455">
    <property type="entry name" value="HTHTETR"/>
</dbReference>
<evidence type="ECO:0000313" key="7">
    <source>
        <dbReference type="EMBL" id="PTD95991.1"/>
    </source>
</evidence>
<keyword evidence="4" id="KW-0804">Transcription</keyword>
<keyword evidence="3 5" id="KW-0238">DNA-binding</keyword>
<evidence type="ECO:0000256" key="5">
    <source>
        <dbReference type="PROSITE-ProRule" id="PRU00335"/>
    </source>
</evidence>
<dbReference type="OrthoDB" id="9816320at2"/>
<dbReference type="PROSITE" id="PS50977">
    <property type="entry name" value="HTH_TETR_2"/>
    <property type="match status" value="1"/>
</dbReference>
<dbReference type="AlphaFoldDB" id="A0A2T4IDZ0"/>